<gene>
    <name evidence="2" type="ORF">Hamer_G020974</name>
</gene>
<dbReference type="EMBL" id="JAHLQT010004117">
    <property type="protein sequence ID" value="KAG7176129.1"/>
    <property type="molecule type" value="Genomic_DNA"/>
</dbReference>
<dbReference type="Pfam" id="PF01607">
    <property type="entry name" value="CBM_14"/>
    <property type="match status" value="2"/>
</dbReference>
<dbReference type="Gene3D" id="2.170.140.10">
    <property type="entry name" value="Chitin binding domain"/>
    <property type="match status" value="1"/>
</dbReference>
<organism evidence="2 3">
    <name type="scientific">Homarus americanus</name>
    <name type="common">American lobster</name>
    <dbReference type="NCBI Taxonomy" id="6706"/>
    <lineage>
        <taxon>Eukaryota</taxon>
        <taxon>Metazoa</taxon>
        <taxon>Ecdysozoa</taxon>
        <taxon>Arthropoda</taxon>
        <taxon>Crustacea</taxon>
        <taxon>Multicrustacea</taxon>
        <taxon>Malacostraca</taxon>
        <taxon>Eumalacostraca</taxon>
        <taxon>Eucarida</taxon>
        <taxon>Decapoda</taxon>
        <taxon>Pleocyemata</taxon>
        <taxon>Astacidea</taxon>
        <taxon>Nephropoidea</taxon>
        <taxon>Nephropidae</taxon>
        <taxon>Homarus</taxon>
    </lineage>
</organism>
<reference evidence="2" key="1">
    <citation type="journal article" date="2021" name="Sci. Adv.">
        <title>The American lobster genome reveals insights on longevity, neural, and immune adaptations.</title>
        <authorList>
            <person name="Polinski J.M."/>
            <person name="Zimin A.V."/>
            <person name="Clark K.F."/>
            <person name="Kohn A.B."/>
            <person name="Sadowski N."/>
            <person name="Timp W."/>
            <person name="Ptitsyn A."/>
            <person name="Khanna P."/>
            <person name="Romanova D.Y."/>
            <person name="Williams P."/>
            <person name="Greenwood S.J."/>
            <person name="Moroz L.L."/>
            <person name="Walt D.R."/>
            <person name="Bodnar A.G."/>
        </authorList>
    </citation>
    <scope>NUCLEOTIDE SEQUENCE</scope>
    <source>
        <strain evidence="2">GMGI-L3</strain>
    </source>
</reference>
<feature type="domain" description="Chitin-binding type-2" evidence="1">
    <location>
        <begin position="10"/>
        <end position="79"/>
    </location>
</feature>
<comment type="caution">
    <text evidence="2">The sequence shown here is derived from an EMBL/GenBank/DDBJ whole genome shotgun (WGS) entry which is preliminary data.</text>
</comment>
<dbReference type="AlphaFoldDB" id="A0A8J5TIR6"/>
<dbReference type="Proteomes" id="UP000747542">
    <property type="component" value="Unassembled WGS sequence"/>
</dbReference>
<evidence type="ECO:0000313" key="2">
    <source>
        <dbReference type="EMBL" id="KAG7176129.1"/>
    </source>
</evidence>
<dbReference type="GO" id="GO:0008061">
    <property type="term" value="F:chitin binding"/>
    <property type="evidence" value="ECO:0007669"/>
    <property type="project" value="InterPro"/>
</dbReference>
<keyword evidence="3" id="KW-1185">Reference proteome</keyword>
<evidence type="ECO:0000313" key="3">
    <source>
        <dbReference type="Proteomes" id="UP000747542"/>
    </source>
</evidence>
<proteinExistence type="predicted"/>
<feature type="domain" description="Chitin-binding type-2" evidence="1">
    <location>
        <begin position="85"/>
        <end position="141"/>
    </location>
</feature>
<feature type="non-terminal residue" evidence="2">
    <location>
        <position position="1"/>
    </location>
</feature>
<feature type="domain" description="Chitin-binding type-2" evidence="1">
    <location>
        <begin position="147"/>
        <end position="201"/>
    </location>
</feature>
<accession>A0A8J5TIR6</accession>
<dbReference type="PROSITE" id="PS50940">
    <property type="entry name" value="CHIT_BIND_II"/>
    <property type="match status" value="3"/>
</dbReference>
<dbReference type="SMART" id="SM00494">
    <property type="entry name" value="ChtBD2"/>
    <property type="match status" value="3"/>
</dbReference>
<protein>
    <submittedName>
        <fullName evidence="2">Putative Chitin binding Peritrophin-A domain-containing protein 18</fullName>
    </submittedName>
</protein>
<dbReference type="SUPFAM" id="SSF57625">
    <property type="entry name" value="Invertebrate chitin-binding proteins"/>
    <property type="match status" value="1"/>
</dbReference>
<dbReference type="InterPro" id="IPR036508">
    <property type="entry name" value="Chitin-bd_dom_sf"/>
</dbReference>
<dbReference type="InterPro" id="IPR002557">
    <property type="entry name" value="Chitin-bd_dom"/>
</dbReference>
<dbReference type="GO" id="GO:0005576">
    <property type="term" value="C:extracellular region"/>
    <property type="evidence" value="ECO:0007669"/>
    <property type="project" value="InterPro"/>
</dbReference>
<sequence>AALASAQLCVPDCTNMHEGDKVFDPTNCLRFYYCSDPDNNGHLVPSSEPITCPEGYYFNNARTVKECERVDPNSNYCTGLCNPCSLECGEPGTLIAYPMDCTKYQICLEDKHVLLADCPSATPFFDFKTGDCTNDMSLCYDVCDPCQVYCVKKGKVPNPQDCMSYYYCDPPLISAFDCPDGEFFSVTLLQCEKKHSGNCTNIC</sequence>
<evidence type="ECO:0000259" key="1">
    <source>
        <dbReference type="PROSITE" id="PS50940"/>
    </source>
</evidence>
<name>A0A8J5TIR6_HOMAM</name>